<organism evidence="2 3">
    <name type="scientific">Euphydryas editha</name>
    <name type="common">Edith's checkerspot</name>
    <dbReference type="NCBI Taxonomy" id="104508"/>
    <lineage>
        <taxon>Eukaryota</taxon>
        <taxon>Metazoa</taxon>
        <taxon>Ecdysozoa</taxon>
        <taxon>Arthropoda</taxon>
        <taxon>Hexapoda</taxon>
        <taxon>Insecta</taxon>
        <taxon>Pterygota</taxon>
        <taxon>Neoptera</taxon>
        <taxon>Endopterygota</taxon>
        <taxon>Lepidoptera</taxon>
        <taxon>Glossata</taxon>
        <taxon>Ditrysia</taxon>
        <taxon>Papilionoidea</taxon>
        <taxon>Nymphalidae</taxon>
        <taxon>Nymphalinae</taxon>
        <taxon>Euphydryas</taxon>
    </lineage>
</organism>
<proteinExistence type="predicted"/>
<feature type="region of interest" description="Disordered" evidence="1">
    <location>
        <begin position="71"/>
        <end position="100"/>
    </location>
</feature>
<sequence length="114" mass="12819">MTPGSSDISDFSTRLRNSIRKLNPTPAARHTKEKIFIFRDLNTESNDSIGRPPEAGLRIVRFFPCTLEPHINSNTDPIPTPTVPTSSTLPHTTLSNVKKTRTGRVVRCPDYYRP</sequence>
<dbReference type="Proteomes" id="UP001153954">
    <property type="component" value="Unassembled WGS sequence"/>
</dbReference>
<dbReference type="AlphaFoldDB" id="A0AAU9TLF6"/>
<dbReference type="EMBL" id="CAKOGL010000005">
    <property type="protein sequence ID" value="CAH2086747.1"/>
    <property type="molecule type" value="Genomic_DNA"/>
</dbReference>
<evidence type="ECO:0000256" key="1">
    <source>
        <dbReference type="SAM" id="MobiDB-lite"/>
    </source>
</evidence>
<feature type="compositionally biased region" description="Low complexity" evidence="1">
    <location>
        <begin position="83"/>
        <end position="95"/>
    </location>
</feature>
<evidence type="ECO:0000313" key="3">
    <source>
        <dbReference type="Proteomes" id="UP001153954"/>
    </source>
</evidence>
<protein>
    <submittedName>
        <fullName evidence="2">Uncharacterized protein</fullName>
    </submittedName>
</protein>
<evidence type="ECO:0000313" key="2">
    <source>
        <dbReference type="EMBL" id="CAH2086747.1"/>
    </source>
</evidence>
<name>A0AAU9TLF6_EUPED</name>
<keyword evidence="3" id="KW-1185">Reference proteome</keyword>
<accession>A0AAU9TLF6</accession>
<gene>
    <name evidence="2" type="ORF">EEDITHA_LOCUS3081</name>
</gene>
<comment type="caution">
    <text evidence="2">The sequence shown here is derived from an EMBL/GenBank/DDBJ whole genome shotgun (WGS) entry which is preliminary data.</text>
</comment>
<reference evidence="2" key="1">
    <citation type="submission" date="2022-03" db="EMBL/GenBank/DDBJ databases">
        <authorList>
            <person name="Tunstrom K."/>
        </authorList>
    </citation>
    <scope>NUCLEOTIDE SEQUENCE</scope>
</reference>